<sequence length="194" mass="20307">MGPGTHALWDGPTIRGRPGPILLRSGPSLLGALLSAPGLSPYSGARHLTAPPRASQTSTEGFSVQATSLASTASPTSTRLTVLRPCRSSGSSSVARRCHELPRSRPQHASSPQGFTPPSTPPQLWPRMRNSLHYSALGATGQPHHQGPAAAGPLRGTPLLAPVPAQPLWPLCRTVSRRLLSRSAAVLTELTPQP</sequence>
<feature type="compositionally biased region" description="Low complexity" evidence="1">
    <location>
        <begin position="66"/>
        <end position="78"/>
    </location>
</feature>
<gene>
    <name evidence="2" type="ORF">NDU88_006809</name>
</gene>
<evidence type="ECO:0000256" key="1">
    <source>
        <dbReference type="SAM" id="MobiDB-lite"/>
    </source>
</evidence>
<dbReference type="Proteomes" id="UP001066276">
    <property type="component" value="Chromosome 2_1"/>
</dbReference>
<accession>A0AAV7VMX8</accession>
<proteinExistence type="predicted"/>
<protein>
    <submittedName>
        <fullName evidence="2">Uncharacterized protein</fullName>
    </submittedName>
</protein>
<evidence type="ECO:0000313" key="3">
    <source>
        <dbReference type="Proteomes" id="UP001066276"/>
    </source>
</evidence>
<dbReference type="AlphaFoldDB" id="A0AAV7VMX8"/>
<feature type="region of interest" description="Disordered" evidence="1">
    <location>
        <begin position="44"/>
        <end position="127"/>
    </location>
</feature>
<organism evidence="2 3">
    <name type="scientific">Pleurodeles waltl</name>
    <name type="common">Iberian ribbed newt</name>
    <dbReference type="NCBI Taxonomy" id="8319"/>
    <lineage>
        <taxon>Eukaryota</taxon>
        <taxon>Metazoa</taxon>
        <taxon>Chordata</taxon>
        <taxon>Craniata</taxon>
        <taxon>Vertebrata</taxon>
        <taxon>Euteleostomi</taxon>
        <taxon>Amphibia</taxon>
        <taxon>Batrachia</taxon>
        <taxon>Caudata</taxon>
        <taxon>Salamandroidea</taxon>
        <taxon>Salamandridae</taxon>
        <taxon>Pleurodelinae</taxon>
        <taxon>Pleurodeles</taxon>
    </lineage>
</organism>
<comment type="caution">
    <text evidence="2">The sequence shown here is derived from an EMBL/GenBank/DDBJ whole genome shotgun (WGS) entry which is preliminary data.</text>
</comment>
<feature type="compositionally biased region" description="Polar residues" evidence="1">
    <location>
        <begin position="54"/>
        <end position="65"/>
    </location>
</feature>
<name>A0AAV7VMX8_PLEWA</name>
<feature type="compositionally biased region" description="Polar residues" evidence="1">
    <location>
        <begin position="107"/>
        <end position="117"/>
    </location>
</feature>
<keyword evidence="3" id="KW-1185">Reference proteome</keyword>
<evidence type="ECO:0000313" key="2">
    <source>
        <dbReference type="EMBL" id="KAJ1203014.1"/>
    </source>
</evidence>
<reference evidence="2" key="1">
    <citation type="journal article" date="2022" name="bioRxiv">
        <title>Sequencing and chromosome-scale assembly of the giantPleurodeles waltlgenome.</title>
        <authorList>
            <person name="Brown T."/>
            <person name="Elewa A."/>
            <person name="Iarovenko S."/>
            <person name="Subramanian E."/>
            <person name="Araus A.J."/>
            <person name="Petzold A."/>
            <person name="Susuki M."/>
            <person name="Suzuki K.-i.T."/>
            <person name="Hayashi T."/>
            <person name="Toyoda A."/>
            <person name="Oliveira C."/>
            <person name="Osipova E."/>
            <person name="Leigh N.D."/>
            <person name="Simon A."/>
            <person name="Yun M.H."/>
        </authorList>
    </citation>
    <scope>NUCLEOTIDE SEQUENCE</scope>
    <source>
        <strain evidence="2">20211129_DDA</strain>
        <tissue evidence="2">Liver</tissue>
    </source>
</reference>
<dbReference type="EMBL" id="JANPWB010000003">
    <property type="protein sequence ID" value="KAJ1203014.1"/>
    <property type="molecule type" value="Genomic_DNA"/>
</dbReference>